<organism evidence="1 2">
    <name type="scientific">Halapricum desulfuricans</name>
    <dbReference type="NCBI Taxonomy" id="2841257"/>
    <lineage>
        <taxon>Archaea</taxon>
        <taxon>Methanobacteriati</taxon>
        <taxon>Methanobacteriota</taxon>
        <taxon>Stenosarchaea group</taxon>
        <taxon>Halobacteria</taxon>
        <taxon>Halobacteriales</taxon>
        <taxon>Haloarculaceae</taxon>
        <taxon>Halapricum</taxon>
    </lineage>
</organism>
<proteinExistence type="predicted"/>
<sequence length="40" mass="4923">MTEHPSTTCPDLYEQYPDLYHEYPEITMHIYRKIKQHNEA</sequence>
<evidence type="ECO:0000313" key="2">
    <source>
        <dbReference type="Proteomes" id="UP000662973"/>
    </source>
</evidence>
<dbReference type="Proteomes" id="UP000662973">
    <property type="component" value="Chromosome"/>
</dbReference>
<keyword evidence="2" id="KW-1185">Reference proteome</keyword>
<protein>
    <submittedName>
        <fullName evidence="1">Uncharacterized protein</fullName>
    </submittedName>
</protein>
<gene>
    <name evidence="1" type="ORF">HSR122_2202</name>
</gene>
<evidence type="ECO:0000313" key="1">
    <source>
        <dbReference type="EMBL" id="QSG09583.1"/>
    </source>
</evidence>
<dbReference type="AlphaFoldDB" id="A0A897NEX6"/>
<dbReference type="EMBL" id="CP064788">
    <property type="protein sequence ID" value="QSG09583.1"/>
    <property type="molecule type" value="Genomic_DNA"/>
</dbReference>
<dbReference type="KEGG" id="hds:HSR122_2202"/>
<accession>A0A897NEX6</accession>
<name>A0A897NEX6_9EURY</name>
<reference evidence="1 2" key="1">
    <citation type="submission" date="2020-11" db="EMBL/GenBank/DDBJ databases">
        <title>Carbohydrate-dependent, anaerobic sulfur respiration: A novel catabolism in halophilic archaea.</title>
        <authorList>
            <person name="Sorokin D.Y."/>
            <person name="Messina E."/>
            <person name="Smedile F."/>
            <person name="La Cono V."/>
            <person name="Hallsworth J.E."/>
            <person name="Yakimov M.M."/>
        </authorList>
    </citation>
    <scope>NUCLEOTIDE SEQUENCE [LARGE SCALE GENOMIC DNA]</scope>
    <source>
        <strain evidence="1 2">HSR12-2</strain>
    </source>
</reference>